<dbReference type="EMBL" id="GBYX01475229">
    <property type="protein sequence ID" value="JAO06446.1"/>
    <property type="molecule type" value="Transcribed_RNA"/>
</dbReference>
<protein>
    <submittedName>
        <fullName evidence="1">PPUP7781</fullName>
    </submittedName>
</protein>
<dbReference type="AlphaFoldDB" id="A0A0S7EUB0"/>
<feature type="non-terminal residue" evidence="1">
    <location>
        <position position="114"/>
    </location>
</feature>
<gene>
    <name evidence="1" type="primary">PPUP7781</name>
</gene>
<sequence length="114" mass="12962">FLPLAVSGRQSAALKRCVELHFQRHSPNATLVNECSLFSLSLIIEEIKSGWKRAHLTAHVNLFASQQANAGDSREYVMLKCNGTCKIMKLEGGIEEWQSCLLSVFFRCRFLQRF</sequence>
<accession>A0A0S7EUB0</accession>
<feature type="non-terminal residue" evidence="1">
    <location>
        <position position="1"/>
    </location>
</feature>
<organism evidence="1">
    <name type="scientific">Poeciliopsis prolifica</name>
    <name type="common">blackstripe livebearer</name>
    <dbReference type="NCBI Taxonomy" id="188132"/>
    <lineage>
        <taxon>Eukaryota</taxon>
        <taxon>Metazoa</taxon>
        <taxon>Chordata</taxon>
        <taxon>Craniata</taxon>
        <taxon>Vertebrata</taxon>
        <taxon>Euteleostomi</taxon>
        <taxon>Actinopterygii</taxon>
        <taxon>Neopterygii</taxon>
        <taxon>Teleostei</taxon>
        <taxon>Neoteleostei</taxon>
        <taxon>Acanthomorphata</taxon>
        <taxon>Ovalentaria</taxon>
        <taxon>Atherinomorphae</taxon>
        <taxon>Cyprinodontiformes</taxon>
        <taxon>Poeciliidae</taxon>
        <taxon>Poeciliinae</taxon>
        <taxon>Poeciliopsis</taxon>
    </lineage>
</organism>
<evidence type="ECO:0000313" key="1">
    <source>
        <dbReference type="EMBL" id="JAO06446.1"/>
    </source>
</evidence>
<reference evidence="1" key="1">
    <citation type="submission" date="2014-12" db="EMBL/GenBank/DDBJ databases">
        <title>Parallel Evolution in Life History Adaptation Evident in the Tissue-Specific Poeciliopsis prolifica transcriptome.</title>
        <authorList>
            <person name="Jue N.K."/>
            <person name="Foley R.J."/>
            <person name="Obergfell C."/>
            <person name="Reznick D.N."/>
            <person name="O'Neill R.J."/>
            <person name="O'Neill M.J."/>
        </authorList>
    </citation>
    <scope>NUCLEOTIDE SEQUENCE</scope>
</reference>
<proteinExistence type="predicted"/>
<name>A0A0S7EUB0_9TELE</name>